<dbReference type="EMBL" id="GBRH01263016">
    <property type="protein sequence ID" value="JAD34879.1"/>
    <property type="molecule type" value="Transcribed_RNA"/>
</dbReference>
<accession>A0A0A8Z634</accession>
<organism evidence="1">
    <name type="scientific">Arundo donax</name>
    <name type="common">Giant reed</name>
    <name type="synonym">Donax arundinaceus</name>
    <dbReference type="NCBI Taxonomy" id="35708"/>
    <lineage>
        <taxon>Eukaryota</taxon>
        <taxon>Viridiplantae</taxon>
        <taxon>Streptophyta</taxon>
        <taxon>Embryophyta</taxon>
        <taxon>Tracheophyta</taxon>
        <taxon>Spermatophyta</taxon>
        <taxon>Magnoliopsida</taxon>
        <taxon>Liliopsida</taxon>
        <taxon>Poales</taxon>
        <taxon>Poaceae</taxon>
        <taxon>PACMAD clade</taxon>
        <taxon>Arundinoideae</taxon>
        <taxon>Arundineae</taxon>
        <taxon>Arundo</taxon>
    </lineage>
</organism>
<proteinExistence type="predicted"/>
<protein>
    <submittedName>
        <fullName evidence="1">Uncharacterized protein</fullName>
    </submittedName>
</protein>
<reference evidence="1" key="1">
    <citation type="submission" date="2014-09" db="EMBL/GenBank/DDBJ databases">
        <authorList>
            <person name="Magalhaes I.L.F."/>
            <person name="Oliveira U."/>
            <person name="Santos F.R."/>
            <person name="Vidigal T.H.D.A."/>
            <person name="Brescovit A.D."/>
            <person name="Santos A.J."/>
        </authorList>
    </citation>
    <scope>NUCLEOTIDE SEQUENCE</scope>
    <source>
        <tissue evidence="1">Shoot tissue taken approximately 20 cm above the soil surface</tissue>
    </source>
</reference>
<reference evidence="1" key="2">
    <citation type="journal article" date="2015" name="Data Brief">
        <title>Shoot transcriptome of the giant reed, Arundo donax.</title>
        <authorList>
            <person name="Barrero R.A."/>
            <person name="Guerrero F.D."/>
            <person name="Moolhuijzen P."/>
            <person name="Goolsby J.A."/>
            <person name="Tidwell J."/>
            <person name="Bellgard S.E."/>
            <person name="Bellgard M.I."/>
        </authorList>
    </citation>
    <scope>NUCLEOTIDE SEQUENCE</scope>
    <source>
        <tissue evidence="1">Shoot tissue taken approximately 20 cm above the soil surface</tissue>
    </source>
</reference>
<evidence type="ECO:0000313" key="1">
    <source>
        <dbReference type="EMBL" id="JAD34879.1"/>
    </source>
</evidence>
<sequence>MVATLCLTLGVVKLDANQTYCDCNFL</sequence>
<dbReference type="AlphaFoldDB" id="A0A0A8Z634"/>
<name>A0A0A8Z634_ARUDO</name>